<organism evidence="2 3">
    <name type="scientific">Ensete ventricosum</name>
    <name type="common">Abyssinian banana</name>
    <name type="synonym">Musa ensete</name>
    <dbReference type="NCBI Taxonomy" id="4639"/>
    <lineage>
        <taxon>Eukaryota</taxon>
        <taxon>Viridiplantae</taxon>
        <taxon>Streptophyta</taxon>
        <taxon>Embryophyta</taxon>
        <taxon>Tracheophyta</taxon>
        <taxon>Spermatophyta</taxon>
        <taxon>Magnoliopsida</taxon>
        <taxon>Liliopsida</taxon>
        <taxon>Zingiberales</taxon>
        <taxon>Musaceae</taxon>
        <taxon>Ensete</taxon>
    </lineage>
</organism>
<feature type="region of interest" description="Disordered" evidence="1">
    <location>
        <begin position="33"/>
        <end position="124"/>
    </location>
</feature>
<reference evidence="2 3" key="1">
    <citation type="journal article" date="2014" name="Agronomy (Basel)">
        <title>A Draft Genome Sequence for Ensete ventricosum, the Drought-Tolerant Tree Against Hunger.</title>
        <authorList>
            <person name="Harrison J."/>
            <person name="Moore K.A."/>
            <person name="Paszkiewicz K."/>
            <person name="Jones T."/>
            <person name="Grant M."/>
            <person name="Ambacheew D."/>
            <person name="Muzemil S."/>
            <person name="Studholme D.J."/>
        </authorList>
    </citation>
    <scope>NUCLEOTIDE SEQUENCE [LARGE SCALE GENOMIC DNA]</scope>
</reference>
<gene>
    <name evidence="2" type="ORF">B296_00022595</name>
</gene>
<protein>
    <submittedName>
        <fullName evidence="2">Uncharacterized protein</fullName>
    </submittedName>
</protein>
<dbReference type="EMBL" id="AMZH03015837">
    <property type="protein sequence ID" value="RRT45428.1"/>
    <property type="molecule type" value="Genomic_DNA"/>
</dbReference>
<feature type="compositionally biased region" description="Basic residues" evidence="1">
    <location>
        <begin position="56"/>
        <end position="66"/>
    </location>
</feature>
<feature type="compositionally biased region" description="Basic and acidic residues" evidence="1">
    <location>
        <begin position="115"/>
        <end position="124"/>
    </location>
</feature>
<dbReference type="AlphaFoldDB" id="A0A426Y0W7"/>
<accession>A0A426Y0W7</accession>
<dbReference type="Proteomes" id="UP000287651">
    <property type="component" value="Unassembled WGS sequence"/>
</dbReference>
<evidence type="ECO:0000313" key="2">
    <source>
        <dbReference type="EMBL" id="RRT45428.1"/>
    </source>
</evidence>
<evidence type="ECO:0000256" key="1">
    <source>
        <dbReference type="SAM" id="MobiDB-lite"/>
    </source>
</evidence>
<evidence type="ECO:0000313" key="3">
    <source>
        <dbReference type="Proteomes" id="UP000287651"/>
    </source>
</evidence>
<comment type="caution">
    <text evidence="2">The sequence shown here is derived from an EMBL/GenBank/DDBJ whole genome shotgun (WGS) entry which is preliminary data.</text>
</comment>
<proteinExistence type="predicted"/>
<name>A0A426Y0W7_ENSVE</name>
<sequence>MRKISFKLRVIRLNRVESFYVLLLRFYSECSEEGQPGQARSPSGIAGACRGDACGHRQHPQGRHPWRCPLRDGASPQGRSMAQRPQELPLERQRHLSAHKGSTAYRKGGRPWARRPLDEGRRGELGFPFGKRTILPL</sequence>